<name>A0A432DU88_9FLAO</name>
<dbReference type="Proteomes" id="UP000276953">
    <property type="component" value="Unassembled WGS sequence"/>
</dbReference>
<reference evidence="1 2" key="1">
    <citation type="submission" date="2018-12" db="EMBL/GenBank/DDBJ databases">
        <title>Draft Genome Sequence of Chryseobacterium arthrosphaerae strain ED882-96 Isolated from the Blood of a Patient with Liver Cirrhosis in Taiwan.</title>
        <authorList>
            <person name="Lin J.-N."/>
            <person name="Lai C.-H."/>
            <person name="Yang C.-H."/>
            <person name="Huang Y.-H."/>
        </authorList>
    </citation>
    <scope>NUCLEOTIDE SEQUENCE [LARGE SCALE GENOMIC DNA]</scope>
    <source>
        <strain evidence="1 2">ED882-96</strain>
    </source>
</reference>
<dbReference type="AlphaFoldDB" id="A0A432DU88"/>
<gene>
    <name evidence="1" type="ORF">EJ377_21480</name>
</gene>
<proteinExistence type="predicted"/>
<evidence type="ECO:0000313" key="1">
    <source>
        <dbReference type="EMBL" id="RTZ46633.1"/>
    </source>
</evidence>
<accession>A0A432DU88</accession>
<comment type="caution">
    <text evidence="1">The sequence shown here is derived from an EMBL/GenBank/DDBJ whole genome shotgun (WGS) entry which is preliminary data.</text>
</comment>
<protein>
    <submittedName>
        <fullName evidence="1">Uncharacterized protein</fullName>
    </submittedName>
</protein>
<dbReference type="EMBL" id="RYFC01000003">
    <property type="protein sequence ID" value="RTZ46633.1"/>
    <property type="molecule type" value="Genomic_DNA"/>
</dbReference>
<organism evidence="1 2">
    <name type="scientific">Chryseobacterium arthrosphaerae</name>
    <dbReference type="NCBI Taxonomy" id="651561"/>
    <lineage>
        <taxon>Bacteria</taxon>
        <taxon>Pseudomonadati</taxon>
        <taxon>Bacteroidota</taxon>
        <taxon>Flavobacteriia</taxon>
        <taxon>Flavobacteriales</taxon>
        <taxon>Weeksellaceae</taxon>
        <taxon>Chryseobacterium group</taxon>
        <taxon>Chryseobacterium</taxon>
    </lineage>
</organism>
<sequence>MLHHKIIISQPFNEQYELVIETNSKLIDNHMTSRTIMRYDFTVIRCNENEIECRLILLDLFLDQSNNDLVKEIAQVTAAFNRMFNELHLKLSQKGEILQVLNMDLVLSKWQQTKAEMTAALSNNDELRKLIAVNDSLFTNKEKLAHTIQNSEFLHMYFGQVFNIELPKTKRITGANILNTANLEWDMNISEQTGDHPDDIHILVNTYPVRPLSEGYLNAAYGQFKDRINLDLLNFTMFQKEERYIDRNTGKLKQAIVEKVEEIGHEQLYQKFSYQMISDTEKKMQQKTPMIS</sequence>
<evidence type="ECO:0000313" key="2">
    <source>
        <dbReference type="Proteomes" id="UP000276953"/>
    </source>
</evidence>